<evidence type="ECO:0000313" key="2">
    <source>
        <dbReference type="Proteomes" id="UP001058074"/>
    </source>
</evidence>
<name>A0ACB5R8W7_9CLOT</name>
<organism evidence="1 2">
    <name type="scientific">Inconstantimicrobium mannanitabidum</name>
    <dbReference type="NCBI Taxonomy" id="1604901"/>
    <lineage>
        <taxon>Bacteria</taxon>
        <taxon>Bacillati</taxon>
        <taxon>Bacillota</taxon>
        <taxon>Clostridia</taxon>
        <taxon>Eubacteriales</taxon>
        <taxon>Clostridiaceae</taxon>
        <taxon>Inconstantimicrobium</taxon>
    </lineage>
</organism>
<comment type="caution">
    <text evidence="1">The sequence shown here is derived from an EMBL/GenBank/DDBJ whole genome shotgun (WGS) entry which is preliminary data.</text>
</comment>
<protein>
    <submittedName>
        <fullName evidence="1">Uncharacterized protein</fullName>
    </submittedName>
</protein>
<dbReference type="Proteomes" id="UP001058074">
    <property type="component" value="Unassembled WGS sequence"/>
</dbReference>
<reference evidence="1" key="1">
    <citation type="journal article" date="2025" name="Int. J. Syst. Evol. Microbiol.">
        <title>Inconstantimicrobium mannanitabidum sp. nov., a novel member of the family Clostridiaceae isolated from anoxic soil under the treatment of reductive soil disinfestation.</title>
        <authorList>
            <person name="Ueki A."/>
            <person name="Tonouchi A."/>
            <person name="Honma S."/>
            <person name="Kaku N."/>
            <person name="Ueki K."/>
        </authorList>
    </citation>
    <scope>NUCLEOTIDE SEQUENCE</scope>
    <source>
        <strain evidence="1">TW13</strain>
    </source>
</reference>
<dbReference type="EMBL" id="BROD01000001">
    <property type="protein sequence ID" value="GKX65625.1"/>
    <property type="molecule type" value="Genomic_DNA"/>
</dbReference>
<sequence>MKINIGDYLIETDNLQFIVKSKKVIEESRLTKQENIGKEVYKVVAYCRNFEGALKFIPQDILRTNDDINVIKEKLQLINDSIKEIKEVPQIEHDEMKTLGGEEVE</sequence>
<accession>A0ACB5R8W7</accession>
<evidence type="ECO:0000313" key="1">
    <source>
        <dbReference type="EMBL" id="GKX65625.1"/>
    </source>
</evidence>
<proteinExistence type="predicted"/>
<gene>
    <name evidence="1" type="ORF">rsdtw13_08830</name>
</gene>
<keyword evidence="2" id="KW-1185">Reference proteome</keyword>